<dbReference type="EMBL" id="JBJURJ010000003">
    <property type="protein sequence ID" value="MFM9327778.1"/>
    <property type="molecule type" value="Genomic_DNA"/>
</dbReference>
<evidence type="ECO:0000313" key="2">
    <source>
        <dbReference type="Proteomes" id="UP001631969"/>
    </source>
</evidence>
<dbReference type="Proteomes" id="UP001631969">
    <property type="component" value="Unassembled WGS sequence"/>
</dbReference>
<accession>A0ACC7NSY8</accession>
<sequence>MIKTNEVKLQIAMLAYNFNNWFRHLCLTESLKLSHMETIRTHLVKIAAKLVHSGRYWTWKLCSSCVYKEAFKQTLETIGRIPRLE</sequence>
<keyword evidence="2" id="KW-1185">Reference proteome</keyword>
<comment type="caution">
    <text evidence="1">The sequence shown here is derived from an EMBL/GenBank/DDBJ whole genome shotgun (WGS) entry which is preliminary data.</text>
</comment>
<protein>
    <submittedName>
        <fullName evidence="1">Transposase</fullName>
    </submittedName>
</protein>
<gene>
    <name evidence="1" type="ORF">ACI1P1_05620</name>
</gene>
<name>A0ACC7NSY8_9BACL</name>
<proteinExistence type="predicted"/>
<organism evidence="1 2">
    <name type="scientific">Paenibacillus mesotrionivorans</name>
    <dbReference type="NCBI Taxonomy" id="3160968"/>
    <lineage>
        <taxon>Bacteria</taxon>
        <taxon>Bacillati</taxon>
        <taxon>Bacillota</taxon>
        <taxon>Bacilli</taxon>
        <taxon>Bacillales</taxon>
        <taxon>Paenibacillaceae</taxon>
        <taxon>Paenibacillus</taxon>
    </lineage>
</organism>
<reference evidence="1" key="1">
    <citation type="submission" date="2024-12" db="EMBL/GenBank/DDBJ databases">
        <authorList>
            <person name="Wu N."/>
        </authorList>
    </citation>
    <scope>NUCLEOTIDE SEQUENCE</scope>
    <source>
        <strain evidence="1">P15</strain>
    </source>
</reference>
<evidence type="ECO:0000313" key="1">
    <source>
        <dbReference type="EMBL" id="MFM9327778.1"/>
    </source>
</evidence>